<dbReference type="OrthoDB" id="128707at2759"/>
<feature type="region of interest" description="Disordered" evidence="2">
    <location>
        <begin position="401"/>
        <end position="446"/>
    </location>
</feature>
<feature type="region of interest" description="Disordered" evidence="2">
    <location>
        <begin position="535"/>
        <end position="556"/>
    </location>
</feature>
<feature type="compositionally biased region" description="Basic and acidic residues" evidence="2">
    <location>
        <begin position="401"/>
        <end position="438"/>
    </location>
</feature>
<keyword evidence="4" id="KW-1185">Reference proteome</keyword>
<feature type="compositionally biased region" description="Polar residues" evidence="2">
    <location>
        <begin position="148"/>
        <end position="176"/>
    </location>
</feature>
<feature type="region of interest" description="Disordered" evidence="2">
    <location>
        <begin position="33"/>
        <end position="109"/>
    </location>
</feature>
<feature type="coiled-coil region" evidence="1">
    <location>
        <begin position="581"/>
        <end position="631"/>
    </location>
</feature>
<feature type="region of interest" description="Disordered" evidence="2">
    <location>
        <begin position="130"/>
        <end position="231"/>
    </location>
</feature>
<evidence type="ECO:0000313" key="4">
    <source>
        <dbReference type="Proteomes" id="UP000053237"/>
    </source>
</evidence>
<feature type="compositionally biased region" description="Basic and acidic residues" evidence="2">
    <location>
        <begin position="33"/>
        <end position="52"/>
    </location>
</feature>
<protein>
    <submittedName>
        <fullName evidence="3">Uncharacterized protein</fullName>
    </submittedName>
</protein>
<dbReference type="AlphaFoldDB" id="A0A024GHQ5"/>
<feature type="compositionally biased region" description="Basic and acidic residues" evidence="2">
    <location>
        <begin position="183"/>
        <end position="193"/>
    </location>
</feature>
<accession>A0A024GHQ5</accession>
<comment type="caution">
    <text evidence="3">The sequence shown here is derived from an EMBL/GenBank/DDBJ whole genome shotgun (WGS) entry which is preliminary data.</text>
</comment>
<feature type="compositionally biased region" description="Basic residues" evidence="2">
    <location>
        <begin position="78"/>
        <end position="88"/>
    </location>
</feature>
<sequence length="735" mass="84607">MEASKSYVDSDLASDESIDAILSSLYSAPQKIEQKAETYAKSSDDTFPERKTSANMGIKETKLSPNRSTNKENEVKKSVKAVKISKKATPKEFWTDEDDTSLQPMPKLEKMPKARPHLFWEGNRSFSVDTIPQVLSLKPRPEKRVKTRVSSPRASKSSGEQLPKQNIRSNDKQNFPSKRGYKERRSNLRKAVEDPPPSYGRPERIRSPIIKKSFHFDPPPSSPYKSPHTLTDSSDIGKLFRKATRFSSHKPYFDWDCISPSPSKRRGALSVRLFGSISPHKCKDDGEISREIESPKQTDSYLLSLQMNKRLQNESNTKTNSMESISLRNIVSKIDENLSCALCPFERRCKETDFEKESKISDEYTTTKFSVSPQKAEKMTTQQIIESLTDAFSELDSQHQRYLREEKQSTKRENESKVEKTSKTSAKEKSPKHMKEEESLSDIEGQFLTTSSEVESVLYRLEMAEAESFHRFYTDQKRDKRNDDEPYTNAKAPTNVVEASLKALGSKVQQKTNDIELRLAKASINYAYLCSQEAPEPELKLNSETQPSPIDDIPDTDSSFKDVIRCEIIEKLDWTICKLKHALQVDQKEREEKEVERLLQKEAQLLREKQRQDQEDAKLELMKQATQARQRVMGKSSLDEINDWTLEERELLLKNEMDRFDSHECEATETEELNYEANLAWIRPRIDPAPNGIGQSKVKVHTLQQINEKAPLEQLEWLQKNRAQKSEWLAITSNR</sequence>
<dbReference type="Proteomes" id="UP000053237">
    <property type="component" value="Unassembled WGS sequence"/>
</dbReference>
<keyword evidence="1" id="KW-0175">Coiled coil</keyword>
<evidence type="ECO:0000256" key="2">
    <source>
        <dbReference type="SAM" id="MobiDB-lite"/>
    </source>
</evidence>
<dbReference type="InParanoid" id="A0A024GHQ5"/>
<dbReference type="EMBL" id="CAIX01000110">
    <property type="protein sequence ID" value="CCI45878.1"/>
    <property type="molecule type" value="Genomic_DNA"/>
</dbReference>
<proteinExistence type="predicted"/>
<reference evidence="3 4" key="1">
    <citation type="submission" date="2012-05" db="EMBL/GenBank/DDBJ databases">
        <title>Recombination and specialization in a pathogen metapopulation.</title>
        <authorList>
            <person name="Gardiner A."/>
            <person name="Kemen E."/>
            <person name="Schultz-Larsen T."/>
            <person name="MacLean D."/>
            <person name="Van Oosterhout C."/>
            <person name="Jones J.D.G."/>
        </authorList>
    </citation>
    <scope>NUCLEOTIDE SEQUENCE [LARGE SCALE GENOMIC DNA]</scope>
    <source>
        <strain evidence="3 4">Ac Nc2</strain>
    </source>
</reference>
<evidence type="ECO:0000256" key="1">
    <source>
        <dbReference type="SAM" id="Coils"/>
    </source>
</evidence>
<evidence type="ECO:0000313" key="3">
    <source>
        <dbReference type="EMBL" id="CCI45878.1"/>
    </source>
</evidence>
<name>A0A024GHQ5_9STRA</name>
<organism evidence="3 4">
    <name type="scientific">Albugo candida</name>
    <dbReference type="NCBI Taxonomy" id="65357"/>
    <lineage>
        <taxon>Eukaryota</taxon>
        <taxon>Sar</taxon>
        <taxon>Stramenopiles</taxon>
        <taxon>Oomycota</taxon>
        <taxon>Peronosporomycetes</taxon>
        <taxon>Albuginales</taxon>
        <taxon>Albuginaceae</taxon>
        <taxon>Albugo</taxon>
    </lineage>
</organism>
<gene>
    <name evidence="3" type="ORF">BN9_067880</name>
</gene>